<dbReference type="RefSeq" id="WP_029427887.1">
    <property type="nucleotide sequence ID" value="NZ_CP012801.1"/>
</dbReference>
<dbReference type="InterPro" id="IPR013780">
    <property type="entry name" value="Glyco_hydro_b"/>
</dbReference>
<reference evidence="10 11" key="1">
    <citation type="journal article" date="2015" name="Science">
        <title>Genetic determinants of in vivo fitness and diet responsiveness in multiple human gut Bacteroides.</title>
        <authorList>
            <person name="Wu M."/>
            <person name="McNulty N.P."/>
            <person name="Rodionov D.A."/>
            <person name="Khoroshkin M.S."/>
            <person name="Griffin N.W."/>
            <person name="Cheng J."/>
            <person name="Latreille P."/>
            <person name="Kerstetter R.A."/>
            <person name="Terrapon N."/>
            <person name="Henrissat B."/>
            <person name="Osterman A.L."/>
            <person name="Gordon J.I."/>
        </authorList>
    </citation>
    <scope>NUCLEOTIDE SEQUENCE [LARGE SCALE GENOMIC DNA]</scope>
    <source>
        <strain evidence="10 11">WH2</strain>
    </source>
</reference>
<name>A0A0P0GLH4_9BACE</name>
<dbReference type="InterPro" id="IPR029486">
    <property type="entry name" value="GH97_N"/>
</dbReference>
<dbReference type="InterPro" id="IPR019563">
    <property type="entry name" value="GH97_catalytic"/>
</dbReference>
<evidence type="ECO:0000259" key="9">
    <source>
        <dbReference type="Pfam" id="PF14509"/>
    </source>
</evidence>
<dbReference type="InterPro" id="IPR023296">
    <property type="entry name" value="Glyco_hydro_beta-prop_sf"/>
</dbReference>
<organism evidence="10 11">
    <name type="scientific">Bacteroides cellulosilyticus</name>
    <dbReference type="NCBI Taxonomy" id="246787"/>
    <lineage>
        <taxon>Bacteria</taxon>
        <taxon>Pseudomonadati</taxon>
        <taxon>Bacteroidota</taxon>
        <taxon>Bacteroidia</taxon>
        <taxon>Bacteroidales</taxon>
        <taxon>Bacteroidaceae</taxon>
        <taxon>Bacteroides</taxon>
    </lineage>
</organism>
<evidence type="ECO:0000256" key="4">
    <source>
        <dbReference type="ARBA" id="ARBA00022837"/>
    </source>
</evidence>
<keyword evidence="4" id="KW-0106">Calcium</keyword>
<dbReference type="KEGG" id="bcel:BcellWH2_01651"/>
<dbReference type="Gene3D" id="3.20.20.70">
    <property type="entry name" value="Aldolase class I"/>
    <property type="match status" value="1"/>
</dbReference>
<keyword evidence="5 10" id="KW-0326">Glycosidase</keyword>
<dbReference type="InterPro" id="IPR052720">
    <property type="entry name" value="Glycosyl_hydrolase_97"/>
</dbReference>
<evidence type="ECO:0000256" key="1">
    <source>
        <dbReference type="ARBA" id="ARBA00001913"/>
    </source>
</evidence>
<evidence type="ECO:0000256" key="5">
    <source>
        <dbReference type="ARBA" id="ARBA00023295"/>
    </source>
</evidence>
<dbReference type="InterPro" id="IPR017853">
    <property type="entry name" value="GH"/>
</dbReference>
<dbReference type="CDD" id="cd08983">
    <property type="entry name" value="GH43_Bt3655-like"/>
    <property type="match status" value="1"/>
</dbReference>
<proteinExistence type="predicted"/>
<evidence type="ECO:0000256" key="3">
    <source>
        <dbReference type="ARBA" id="ARBA00022801"/>
    </source>
</evidence>
<evidence type="ECO:0000259" key="8">
    <source>
        <dbReference type="Pfam" id="PF14508"/>
    </source>
</evidence>
<feature type="domain" description="Glycosyl-hydrolase 97 N-terminal" evidence="8">
    <location>
        <begin position="26"/>
        <end position="291"/>
    </location>
</feature>
<evidence type="ECO:0000313" key="11">
    <source>
        <dbReference type="Proteomes" id="UP000061809"/>
    </source>
</evidence>
<dbReference type="PANTHER" id="PTHR35803">
    <property type="entry name" value="GLUCAN 1,4-ALPHA-GLUCOSIDASE SUSB-RELATED"/>
    <property type="match status" value="1"/>
</dbReference>
<dbReference type="GO" id="GO:0004557">
    <property type="term" value="F:alpha-galactosidase activity"/>
    <property type="evidence" value="ECO:0007669"/>
    <property type="project" value="UniProtKB-EC"/>
</dbReference>
<dbReference type="AlphaFoldDB" id="A0A0P0GLH4"/>
<evidence type="ECO:0000256" key="2">
    <source>
        <dbReference type="ARBA" id="ARBA00011245"/>
    </source>
</evidence>
<dbReference type="Pfam" id="PF14509">
    <property type="entry name" value="GH97_C"/>
    <property type="match status" value="1"/>
</dbReference>
<dbReference type="Gene3D" id="2.70.98.10">
    <property type="match status" value="1"/>
</dbReference>
<comment type="subunit">
    <text evidence="2">Monomer.</text>
</comment>
<feature type="domain" description="Glycosyl-hydrolase 97 C-terminal oligomerisation" evidence="9">
    <location>
        <begin position="560"/>
        <end position="647"/>
    </location>
</feature>
<dbReference type="PATRIC" id="fig|246787.4.peg.1699"/>
<dbReference type="Pfam" id="PF10566">
    <property type="entry name" value="Glyco_hydro_97"/>
    <property type="match status" value="1"/>
</dbReference>
<dbReference type="InterPro" id="IPR029483">
    <property type="entry name" value="GH97_C"/>
</dbReference>
<evidence type="ECO:0000259" key="7">
    <source>
        <dbReference type="Pfam" id="PF10566"/>
    </source>
</evidence>
<dbReference type="GO" id="GO:0030246">
    <property type="term" value="F:carbohydrate binding"/>
    <property type="evidence" value="ECO:0007669"/>
    <property type="project" value="InterPro"/>
</dbReference>
<dbReference type="EMBL" id="CP012801">
    <property type="protein sequence ID" value="ALJ58904.1"/>
    <property type="molecule type" value="Genomic_DNA"/>
</dbReference>
<dbReference type="EC" id="3.2.1.22" evidence="10"/>
<keyword evidence="6" id="KW-0732">Signal</keyword>
<dbReference type="SUPFAM" id="SSF75005">
    <property type="entry name" value="Arabinanase/levansucrase/invertase"/>
    <property type="match status" value="2"/>
</dbReference>
<comment type="cofactor">
    <cofactor evidence="1">
        <name>Ca(2+)</name>
        <dbReference type="ChEBI" id="CHEBI:29108"/>
    </cofactor>
</comment>
<dbReference type="InterPro" id="IPR013785">
    <property type="entry name" value="Aldolase_TIM"/>
</dbReference>
<feature type="domain" description="Glycosyl-hydrolase 97 catalytic" evidence="7">
    <location>
        <begin position="311"/>
        <end position="461"/>
    </location>
</feature>
<dbReference type="Proteomes" id="UP000061809">
    <property type="component" value="Chromosome"/>
</dbReference>
<keyword evidence="3 10" id="KW-0378">Hydrolase</keyword>
<accession>A0A0P0GLH4</accession>
<protein>
    <submittedName>
        <fullName evidence="10">Retaining alpha-galactosidase</fullName>
        <ecNumber evidence="10">3.2.1.22</ecNumber>
    </submittedName>
</protein>
<dbReference type="InterPro" id="IPR014718">
    <property type="entry name" value="GH-type_carb-bd"/>
</dbReference>
<dbReference type="Pfam" id="PF14508">
    <property type="entry name" value="GH97_N"/>
    <property type="match status" value="1"/>
</dbReference>
<evidence type="ECO:0000313" key="10">
    <source>
        <dbReference type="EMBL" id="ALJ58904.1"/>
    </source>
</evidence>
<dbReference type="PANTHER" id="PTHR35803:SF2">
    <property type="entry name" value="RETAINING ALPHA-GALACTOSIDASE"/>
    <property type="match status" value="1"/>
</dbReference>
<dbReference type="Gene3D" id="2.60.40.1180">
    <property type="entry name" value="Golgi alpha-mannosidase II"/>
    <property type="match status" value="1"/>
</dbReference>
<feature type="chain" id="PRO_5006047794" evidence="6">
    <location>
        <begin position="22"/>
        <end position="975"/>
    </location>
</feature>
<sequence length="975" mass="110818">MRNKLKGLAFLCMAVALPLTAQNVTVSGPDGKLQLTVSCPEGKEASYSLTYNGKQMLESSPLGLETNVGDFAKAMKLTGHKERKIDTVYTQSRIKASKIHYQANELVCVFANAKGQKMDVIFRVSNNDVAFRYTLPRQGERGSLVVNSEATGFRFPEQTTTFMCPQSDAMIGWKRTKPSYEEEYKADAPMDVRSQYGHGYTFPCLFRVGDNGWVLVSETGVDSRYCGSRLSDVTEGNLYTVAFPMAEENNGNGTVAPAFALPGSTPWRTITVGETLKPIVETTVIWDVVEPLYETEHDYQMGRGTWSWILWQDGSINYDDQVRYVDLAAAMGYEYVLIDNWWDTKIGHKRMESLIDYAQGKGVDVFLWYSSSGYWNDIEQGPVNMMDDPIIRKREMKWLQEQGVKGIKVDFFGGDKQETMRLYEGILSDADDHGLMVIFHGCTVPRGWERMYPNYVGSEAVLASENLIFNQHYCDEEAFNACLHPFIRNSVGCMEFGGTFLNKRLNRGNNGGTTRRTTDVFQLSTAVLFQNPIQNYALAPNNLTDAPQVCLDFMKQVPTTWDETRFIDGYPGKYAVVARRHGKQWYVAAVNGTKEVLKLKLELPMLAGETLSFYNDDKELQPQLQTLKLKADGKLQLTLQPQGGAVLVQDWKTNEKEMGAYLFTYFKDDTHSLYFAVSDDGYTFTDVNNGQPIIAGDTIAEQKGIRDPHIYRAPDGTFYIAMTDLHIFAQQKGLRNTEWERDGAKYGWGNNRGFVLMKSKDLVNWTHHVVRIDKTFPGYDEIGCAWAPELVYDEHAGRIMIYFTMRMGNARNMLYYAYVNEDFDGLETEPRLLFQYPDATKSAIDADITKVGDKYHMFYVAHDGTPGIKQAVSKYINRGYAYLPEWVDPEPKACEAPNMWKRIGEDKWVVMYDIYGINPHNFGFSETTDFVNFKDLGHFNEGVMKATNFSSPKHGAVIHITKKEAEKLRKYWKNK</sequence>
<dbReference type="Gene3D" id="2.115.10.20">
    <property type="entry name" value="Glycosyl hydrolase domain, family 43"/>
    <property type="match status" value="1"/>
</dbReference>
<evidence type="ECO:0000256" key="6">
    <source>
        <dbReference type="SAM" id="SignalP"/>
    </source>
</evidence>
<gene>
    <name evidence="10" type="ORF">BcellWH2_01651</name>
</gene>
<dbReference type="SUPFAM" id="SSF51445">
    <property type="entry name" value="(Trans)glycosidases"/>
    <property type="match status" value="1"/>
</dbReference>
<feature type="signal peptide" evidence="6">
    <location>
        <begin position="1"/>
        <end position="21"/>
    </location>
</feature>